<feature type="region of interest" description="Disordered" evidence="1">
    <location>
        <begin position="1"/>
        <end position="45"/>
    </location>
</feature>
<organism evidence="2 3">
    <name type="scientific">Aurantimonas marianensis</name>
    <dbReference type="NCBI Taxonomy" id="2920428"/>
    <lineage>
        <taxon>Bacteria</taxon>
        <taxon>Pseudomonadati</taxon>
        <taxon>Pseudomonadota</taxon>
        <taxon>Alphaproteobacteria</taxon>
        <taxon>Hyphomicrobiales</taxon>
        <taxon>Aurantimonadaceae</taxon>
        <taxon>Aurantimonas</taxon>
    </lineage>
</organism>
<keyword evidence="3" id="KW-1185">Reference proteome</keyword>
<gene>
    <name evidence="2" type="ORF">MJ956_17020</name>
</gene>
<feature type="non-terminal residue" evidence="2">
    <location>
        <position position="1"/>
    </location>
</feature>
<dbReference type="EMBL" id="JALHBS010000108">
    <property type="protein sequence ID" value="MCP3056834.1"/>
    <property type="molecule type" value="Genomic_DNA"/>
</dbReference>
<dbReference type="Proteomes" id="UP001155220">
    <property type="component" value="Unassembled WGS sequence"/>
</dbReference>
<evidence type="ECO:0000256" key="1">
    <source>
        <dbReference type="SAM" id="MobiDB-lite"/>
    </source>
</evidence>
<comment type="caution">
    <text evidence="2">The sequence shown here is derived from an EMBL/GenBank/DDBJ whole genome shotgun (WGS) entry which is preliminary data.</text>
</comment>
<sequence>RPRRQTGPHHCKARPTPKTPFARHHHETRKSKPRNSAKPYTLIPKRENDQVILSWIPRNRKGNRHEAPRRLTAAHASLSSQYQIVKEHGMAEATTPGTANESLPYP</sequence>
<reference evidence="2" key="1">
    <citation type="submission" date="2022-03" db="EMBL/GenBank/DDBJ databases">
        <title>Aurantimonas Liuensis sp. Nov., isolated from the hadal seawater of the Mariana Trench.</title>
        <authorList>
            <person name="Liu R."/>
        </authorList>
    </citation>
    <scope>NUCLEOTIDE SEQUENCE</scope>
    <source>
        <strain evidence="2">LRZ36</strain>
    </source>
</reference>
<name>A0A9X2HGY7_9HYPH</name>
<accession>A0A9X2HGY7</accession>
<dbReference type="RefSeq" id="WP_253965635.1">
    <property type="nucleotide sequence ID" value="NZ_JALHBS010000108.1"/>
</dbReference>
<evidence type="ECO:0000313" key="2">
    <source>
        <dbReference type="EMBL" id="MCP3056834.1"/>
    </source>
</evidence>
<evidence type="ECO:0000313" key="3">
    <source>
        <dbReference type="Proteomes" id="UP001155220"/>
    </source>
</evidence>
<dbReference type="AlphaFoldDB" id="A0A9X2HGY7"/>
<proteinExistence type="predicted"/>
<protein>
    <submittedName>
        <fullName evidence="2">Uncharacterized protein</fullName>
    </submittedName>
</protein>
<feature type="compositionally biased region" description="Basic residues" evidence="1">
    <location>
        <begin position="1"/>
        <end position="35"/>
    </location>
</feature>